<organism evidence="1 2">
    <name type="scientific">Trifolium subterraneum</name>
    <name type="common">Subterranean clover</name>
    <dbReference type="NCBI Taxonomy" id="3900"/>
    <lineage>
        <taxon>Eukaryota</taxon>
        <taxon>Viridiplantae</taxon>
        <taxon>Streptophyta</taxon>
        <taxon>Embryophyta</taxon>
        <taxon>Tracheophyta</taxon>
        <taxon>Spermatophyta</taxon>
        <taxon>Magnoliopsida</taxon>
        <taxon>eudicotyledons</taxon>
        <taxon>Gunneridae</taxon>
        <taxon>Pentapetalae</taxon>
        <taxon>rosids</taxon>
        <taxon>fabids</taxon>
        <taxon>Fabales</taxon>
        <taxon>Fabaceae</taxon>
        <taxon>Papilionoideae</taxon>
        <taxon>50 kb inversion clade</taxon>
        <taxon>NPAAA clade</taxon>
        <taxon>Hologalegina</taxon>
        <taxon>IRL clade</taxon>
        <taxon>Trifolieae</taxon>
        <taxon>Trifolium</taxon>
    </lineage>
</organism>
<dbReference type="EMBL" id="DF973934">
    <property type="protein sequence ID" value="GAU42705.1"/>
    <property type="molecule type" value="Genomic_DNA"/>
</dbReference>
<accession>A0A2Z6P3A5</accession>
<keyword evidence="2" id="KW-1185">Reference proteome</keyword>
<gene>
    <name evidence="1" type="ORF">TSUD_43150</name>
</gene>
<evidence type="ECO:0000313" key="1">
    <source>
        <dbReference type="EMBL" id="GAU42705.1"/>
    </source>
</evidence>
<dbReference type="AlphaFoldDB" id="A0A2Z6P3A5"/>
<reference evidence="2" key="1">
    <citation type="journal article" date="2017" name="Front. Plant Sci.">
        <title>Climate Clever Clovers: New Paradigm to Reduce the Environmental Footprint of Ruminants by Breeding Low Methanogenic Forages Utilizing Haplotype Variation.</title>
        <authorList>
            <person name="Kaur P."/>
            <person name="Appels R."/>
            <person name="Bayer P.E."/>
            <person name="Keeble-Gagnere G."/>
            <person name="Wang J."/>
            <person name="Hirakawa H."/>
            <person name="Shirasawa K."/>
            <person name="Vercoe P."/>
            <person name="Stefanova K."/>
            <person name="Durmic Z."/>
            <person name="Nichols P."/>
            <person name="Revell C."/>
            <person name="Isobe S.N."/>
            <person name="Edwards D."/>
            <person name="Erskine W."/>
        </authorList>
    </citation>
    <scope>NUCLEOTIDE SEQUENCE [LARGE SCALE GENOMIC DNA]</scope>
    <source>
        <strain evidence="2">cv. Daliak</strain>
    </source>
</reference>
<protein>
    <submittedName>
        <fullName evidence="1">Uncharacterized protein</fullName>
    </submittedName>
</protein>
<proteinExistence type="predicted"/>
<dbReference type="Proteomes" id="UP000242715">
    <property type="component" value="Unassembled WGS sequence"/>
</dbReference>
<name>A0A2Z6P3A5_TRISU</name>
<sequence length="79" mass="9090">MRLNEKAYIESYGKPLSKSGMEEEVKNRYKACCVELVEESGGKLDLECVEESDTLDEERKEECVEDMCELVEEVKSICM</sequence>
<evidence type="ECO:0000313" key="2">
    <source>
        <dbReference type="Proteomes" id="UP000242715"/>
    </source>
</evidence>